<reference evidence="1 2" key="1">
    <citation type="submission" date="2013-02" db="EMBL/GenBank/DDBJ databases">
        <title>The Genome Sequence of Acinetobacter soli NIPH 2899.</title>
        <authorList>
            <consortium name="The Broad Institute Genome Sequencing Platform"/>
            <consortium name="The Broad Institute Genome Sequencing Center for Infectious Disease"/>
            <person name="Cerqueira G."/>
            <person name="Feldgarden M."/>
            <person name="Courvalin P."/>
            <person name="Perichon B."/>
            <person name="Grillot-Courvalin C."/>
            <person name="Clermont D."/>
            <person name="Rocha E."/>
            <person name="Yoon E.-J."/>
            <person name="Nemec A."/>
            <person name="Walker B."/>
            <person name="Young S.K."/>
            <person name="Zeng Q."/>
            <person name="Gargeya S."/>
            <person name="Fitzgerald M."/>
            <person name="Haas B."/>
            <person name="Abouelleil A."/>
            <person name="Alvarado L."/>
            <person name="Arachchi H.M."/>
            <person name="Berlin A.M."/>
            <person name="Chapman S.B."/>
            <person name="Dewar J."/>
            <person name="Goldberg J."/>
            <person name="Griggs A."/>
            <person name="Gujja S."/>
            <person name="Hansen M."/>
            <person name="Howarth C."/>
            <person name="Imamovic A."/>
            <person name="Larimer J."/>
            <person name="McCowan C."/>
            <person name="Murphy C."/>
            <person name="Neiman D."/>
            <person name="Pearson M."/>
            <person name="Priest M."/>
            <person name="Roberts A."/>
            <person name="Saif S."/>
            <person name="Shea T."/>
            <person name="Sisk P."/>
            <person name="Sykes S."/>
            <person name="Wortman J."/>
            <person name="Nusbaum C."/>
            <person name="Birren B."/>
        </authorList>
    </citation>
    <scope>NUCLEOTIDE SEQUENCE [LARGE SCALE GENOMIC DNA]</scope>
    <source>
        <strain evidence="1 2">NIPH 2899</strain>
    </source>
</reference>
<evidence type="ECO:0008006" key="3">
    <source>
        <dbReference type="Google" id="ProtNLM"/>
    </source>
</evidence>
<organism evidence="1 2">
    <name type="scientific">Acinetobacter soli NIPH 2899</name>
    <dbReference type="NCBI Taxonomy" id="1217677"/>
    <lineage>
        <taxon>Bacteria</taxon>
        <taxon>Pseudomonadati</taxon>
        <taxon>Pseudomonadota</taxon>
        <taxon>Gammaproteobacteria</taxon>
        <taxon>Moraxellales</taxon>
        <taxon>Moraxellaceae</taxon>
        <taxon>Acinetobacter</taxon>
    </lineage>
</organism>
<name>A0ABN0K0X4_9GAMM</name>
<comment type="caution">
    <text evidence="1">The sequence shown here is derived from an EMBL/GenBank/DDBJ whole genome shotgun (WGS) entry which is preliminary data.</text>
</comment>
<dbReference type="InterPro" id="IPR007833">
    <property type="entry name" value="Capsule_polysaccharide_synth"/>
</dbReference>
<dbReference type="CDD" id="cd16439">
    <property type="entry name" value="beta_Kdo_transferase_KpsC_2"/>
    <property type="match status" value="1"/>
</dbReference>
<protein>
    <recommendedName>
        <fullName evidence="3">Capsule polysaccharide biosynthesis protein</fullName>
    </recommendedName>
</protein>
<sequence>MYKLSVGMRKIRNLQQFLSQNEQYLYHSSELYLGWGRKKSFFDALKAAQRNHKNCICLEDGFIRSMGLGKQGYTPLSLVVDRTGIYFDATAASDLENLIHRPELPAQILRAKRAIQTILDFQITKYNLRYDPIQPDQFSESKNILVVDQTFGDQSIHYAGASAESFRVMLKQAIQDHPDACIWVKIHPDVYAGRAKGHFDLQDLQHPNIRVLTSNHNPLELCRYMQQVYVVSSQLGFEALLLGKVVTCFGVSWYAGWGLTNDQHAPIHILQQRRHLSRSVEHLFACAYFDYARYVSPVSAQRCELEDILELFIPNLEFQGRLHHSSVALYGFSRWKRKFLKDFLDFPNLQLRFYQWKKPNPEQLILAWGRKATLLKQQGYLKVWTVEDGFVRSIGLGAKLIRPFSLVVDDIGIYYDATQPSRLEMLLNSAHLTDRQRERALQLQQVLVREQLTKYNVGSQQLLKREWMTKTQQRKILVVGQVEDDLSVQLGGVGIKTNLDLLSTVRKSHPDAVIIYKPHPDVEANLRKGKLDSTLVFKYANAIETESNILQLFEHIDEVHTISSLSGFEALLRNIPVHCYGLPFYAGWGLTQDLYRCERRHRQLDILELIYISLIEYPLYNLPQTNAMQLALACPEHMIQAMIHHRETKSSVLYRDWASRIFTAFRRFKIKS</sequence>
<dbReference type="Pfam" id="PF05159">
    <property type="entry name" value="Capsule_synth"/>
    <property type="match status" value="3"/>
</dbReference>
<keyword evidence="2" id="KW-1185">Reference proteome</keyword>
<evidence type="ECO:0000313" key="2">
    <source>
        <dbReference type="Proteomes" id="UP000018433"/>
    </source>
</evidence>
<accession>A0ABN0K0X4</accession>
<gene>
    <name evidence="1" type="ORF">F950_00763</name>
</gene>
<proteinExistence type="predicted"/>
<dbReference type="EMBL" id="APPV01000006">
    <property type="protein sequence ID" value="ENV61490.1"/>
    <property type="molecule type" value="Genomic_DNA"/>
</dbReference>
<dbReference type="CDD" id="cd16440">
    <property type="entry name" value="beta_Kdo_transferase_KpsC_1"/>
    <property type="match status" value="1"/>
</dbReference>
<dbReference type="Proteomes" id="UP000018433">
    <property type="component" value="Unassembled WGS sequence"/>
</dbReference>
<evidence type="ECO:0000313" key="1">
    <source>
        <dbReference type="EMBL" id="ENV61490.1"/>
    </source>
</evidence>